<dbReference type="AlphaFoldDB" id="A0AAV3PCJ1"/>
<name>A0AAV3PCJ1_LITER</name>
<reference evidence="1 2" key="1">
    <citation type="submission" date="2024-01" db="EMBL/GenBank/DDBJ databases">
        <title>The complete chloroplast genome sequence of Lithospermum erythrorhizon: insights into the phylogenetic relationship among Boraginaceae species and the maternal lineages of purple gromwells.</title>
        <authorList>
            <person name="Okada T."/>
            <person name="Watanabe K."/>
        </authorList>
    </citation>
    <scope>NUCLEOTIDE SEQUENCE [LARGE SCALE GENOMIC DNA]</scope>
</reference>
<protein>
    <submittedName>
        <fullName evidence="1">Uncharacterized protein</fullName>
    </submittedName>
</protein>
<comment type="caution">
    <text evidence="1">The sequence shown here is derived from an EMBL/GenBank/DDBJ whole genome shotgun (WGS) entry which is preliminary data.</text>
</comment>
<evidence type="ECO:0000313" key="2">
    <source>
        <dbReference type="Proteomes" id="UP001454036"/>
    </source>
</evidence>
<keyword evidence="2" id="KW-1185">Reference proteome</keyword>
<gene>
    <name evidence="1" type="ORF">LIER_36911</name>
</gene>
<dbReference type="EMBL" id="BAABME010017243">
    <property type="protein sequence ID" value="GAA0149344.1"/>
    <property type="molecule type" value="Genomic_DNA"/>
</dbReference>
<proteinExistence type="predicted"/>
<organism evidence="1 2">
    <name type="scientific">Lithospermum erythrorhizon</name>
    <name type="common">Purple gromwell</name>
    <name type="synonym">Lithospermum officinale var. erythrorhizon</name>
    <dbReference type="NCBI Taxonomy" id="34254"/>
    <lineage>
        <taxon>Eukaryota</taxon>
        <taxon>Viridiplantae</taxon>
        <taxon>Streptophyta</taxon>
        <taxon>Embryophyta</taxon>
        <taxon>Tracheophyta</taxon>
        <taxon>Spermatophyta</taxon>
        <taxon>Magnoliopsida</taxon>
        <taxon>eudicotyledons</taxon>
        <taxon>Gunneridae</taxon>
        <taxon>Pentapetalae</taxon>
        <taxon>asterids</taxon>
        <taxon>lamiids</taxon>
        <taxon>Boraginales</taxon>
        <taxon>Boraginaceae</taxon>
        <taxon>Boraginoideae</taxon>
        <taxon>Lithospermeae</taxon>
        <taxon>Lithospermum</taxon>
    </lineage>
</organism>
<dbReference type="Proteomes" id="UP001454036">
    <property type="component" value="Unassembled WGS sequence"/>
</dbReference>
<accession>A0AAV3PCJ1</accession>
<evidence type="ECO:0000313" key="1">
    <source>
        <dbReference type="EMBL" id="GAA0149344.1"/>
    </source>
</evidence>
<sequence>MKASGDGSSRARGLGGKLDGCVDCGMGLERSVVREVVWTGAGLGCWAGVWTVVGKAEVGGCVIGPCVCGLVDREGDGLVGAAELLWAIWSRSEG</sequence>